<feature type="transmembrane region" description="Helical" evidence="2">
    <location>
        <begin position="20"/>
        <end position="37"/>
    </location>
</feature>
<reference evidence="4" key="1">
    <citation type="submission" date="2016-09" db="EMBL/GenBank/DDBJ databases">
        <title>Draft genome of thermotolerant cyanobacterium Desertifilum sp. strain IPPAS B-1220.</title>
        <authorList>
            <person name="Sinetova M.A."/>
            <person name="Bolakhan K."/>
            <person name="Zayadan B.K."/>
            <person name="Mironov K.S."/>
            <person name="Ustinova V."/>
            <person name="Kupriyanova E.V."/>
            <person name="Sidorov R.A."/>
            <person name="Skrypnik A.N."/>
            <person name="Gogoleva N.E."/>
            <person name="Gogolev Y.V."/>
            <person name="Los D.A."/>
        </authorList>
    </citation>
    <scope>NUCLEOTIDE SEQUENCE [LARGE SCALE GENOMIC DNA]</scope>
    <source>
        <strain evidence="4">IPPAS B-1220</strain>
    </source>
</reference>
<feature type="transmembrane region" description="Helical" evidence="2">
    <location>
        <begin position="196"/>
        <end position="213"/>
    </location>
</feature>
<feature type="transmembrane region" description="Helical" evidence="2">
    <location>
        <begin position="135"/>
        <end position="154"/>
    </location>
</feature>
<feature type="domain" description="EamA" evidence="3">
    <location>
        <begin position="4"/>
        <end position="122"/>
    </location>
</feature>
<accession>A0A1E5QPV2</accession>
<feature type="domain" description="EamA" evidence="3">
    <location>
        <begin position="136"/>
        <end position="266"/>
    </location>
</feature>
<proteinExistence type="inferred from homology"/>
<dbReference type="PANTHER" id="PTHR22911">
    <property type="entry name" value="ACYL-MALONYL CONDENSING ENZYME-RELATED"/>
    <property type="match status" value="1"/>
</dbReference>
<dbReference type="GO" id="GO:0016020">
    <property type="term" value="C:membrane"/>
    <property type="evidence" value="ECO:0007669"/>
    <property type="project" value="InterPro"/>
</dbReference>
<dbReference type="InterPro" id="IPR037185">
    <property type="entry name" value="EmrE-like"/>
</dbReference>
<dbReference type="STRING" id="1781255.BH720_03465"/>
<dbReference type="EMBL" id="MJGC01000035">
    <property type="protein sequence ID" value="OEJ76678.1"/>
    <property type="molecule type" value="Genomic_DNA"/>
</dbReference>
<keyword evidence="2" id="KW-0812">Transmembrane</keyword>
<dbReference type="AlphaFoldDB" id="A0A1E5QPV2"/>
<feature type="transmembrane region" description="Helical" evidence="2">
    <location>
        <begin position="49"/>
        <end position="70"/>
    </location>
</feature>
<dbReference type="PANTHER" id="PTHR22911:SF76">
    <property type="entry name" value="EAMA DOMAIN-CONTAINING PROTEIN"/>
    <property type="match status" value="1"/>
</dbReference>
<gene>
    <name evidence="4" type="ORF">BH720_03465</name>
</gene>
<protein>
    <recommendedName>
        <fullName evidence="3">EamA domain-containing protein</fullName>
    </recommendedName>
</protein>
<feature type="transmembrane region" description="Helical" evidence="2">
    <location>
        <begin position="82"/>
        <end position="98"/>
    </location>
</feature>
<sequence>MWSTLALLTALSGNIPPFQLTAMAFILAFGIGLVWSLSQGKGLWHHFRLPLPVWGIGVTGLFGFHFFYFIALQNAPAVEASLISYLWPLLIVLFSALLPNERLRWFHLVGALLGFLGAGLLVTQGQSFQFNPEYSLGYLSALICAVTWSGYSVLSRKFGSIPTEAVGAFCGVTALLAGLCHVLFESTVQPQGWQWLAILGLGLGPVGLAFFTWDYGIKRGSIKVLGALSYAAPLFSTILLIGFGLAPASWTVSVACFLIVGGAILAAGDLLRR</sequence>
<feature type="transmembrane region" description="Helical" evidence="2">
    <location>
        <begin position="225"/>
        <end position="246"/>
    </location>
</feature>
<evidence type="ECO:0000256" key="2">
    <source>
        <dbReference type="SAM" id="Phobius"/>
    </source>
</evidence>
<organism evidence="4">
    <name type="scientific">Desertifilum tharense IPPAS B-1220</name>
    <dbReference type="NCBI Taxonomy" id="1781255"/>
    <lineage>
        <taxon>Bacteria</taxon>
        <taxon>Bacillati</taxon>
        <taxon>Cyanobacteriota</taxon>
        <taxon>Cyanophyceae</taxon>
        <taxon>Desertifilales</taxon>
        <taxon>Desertifilaceae</taxon>
        <taxon>Desertifilum</taxon>
    </lineage>
</organism>
<evidence type="ECO:0000313" key="4">
    <source>
        <dbReference type="EMBL" id="OEJ76678.1"/>
    </source>
</evidence>
<keyword evidence="2" id="KW-0472">Membrane</keyword>
<feature type="transmembrane region" description="Helical" evidence="2">
    <location>
        <begin position="252"/>
        <end position="271"/>
    </location>
</feature>
<dbReference type="InterPro" id="IPR000620">
    <property type="entry name" value="EamA_dom"/>
</dbReference>
<feature type="transmembrane region" description="Helical" evidence="2">
    <location>
        <begin position="105"/>
        <end position="123"/>
    </location>
</feature>
<dbReference type="Pfam" id="PF00892">
    <property type="entry name" value="EamA"/>
    <property type="match status" value="2"/>
</dbReference>
<comment type="caution">
    <text evidence="4">The sequence shown here is derived from an EMBL/GenBank/DDBJ whole genome shotgun (WGS) entry which is preliminary data.</text>
</comment>
<dbReference type="SUPFAM" id="SSF103481">
    <property type="entry name" value="Multidrug resistance efflux transporter EmrE"/>
    <property type="match status" value="2"/>
</dbReference>
<evidence type="ECO:0000256" key="1">
    <source>
        <dbReference type="ARBA" id="ARBA00007362"/>
    </source>
</evidence>
<dbReference type="OrthoDB" id="9795732at2"/>
<name>A0A1E5QPV2_9CYAN</name>
<feature type="transmembrane region" description="Helical" evidence="2">
    <location>
        <begin position="166"/>
        <end position="184"/>
    </location>
</feature>
<comment type="similarity">
    <text evidence="1">Belongs to the EamA transporter family.</text>
</comment>
<evidence type="ECO:0000259" key="3">
    <source>
        <dbReference type="Pfam" id="PF00892"/>
    </source>
</evidence>
<keyword evidence="2" id="KW-1133">Transmembrane helix</keyword>